<comment type="subcellular location">
    <subcellularLocation>
        <location evidence="2">Cytoplasm</location>
    </subcellularLocation>
    <subcellularLocation>
        <location evidence="1">Nucleus</location>
    </subcellularLocation>
</comment>
<keyword evidence="7" id="KW-0539">Nucleus</keyword>
<dbReference type="InterPro" id="IPR016024">
    <property type="entry name" value="ARM-type_fold"/>
</dbReference>
<reference evidence="11 12" key="1">
    <citation type="submission" date="2016-03" db="EMBL/GenBank/DDBJ databases">
        <title>Choanephora cucurbitarum.</title>
        <authorList>
            <person name="Min B."/>
            <person name="Park H."/>
            <person name="Park J.-H."/>
            <person name="Shin H.-D."/>
            <person name="Choi I.-G."/>
        </authorList>
    </citation>
    <scope>NUCLEOTIDE SEQUENCE [LARGE SCALE GENOMIC DNA]</scope>
    <source>
        <strain evidence="11 12">KUS-F28377</strain>
    </source>
</reference>
<protein>
    <submittedName>
        <fullName evidence="11">Transportin-1</fullName>
    </submittedName>
</protein>
<dbReference type="InterPro" id="IPR011989">
    <property type="entry name" value="ARM-like"/>
</dbReference>
<dbReference type="InterPro" id="IPR040122">
    <property type="entry name" value="Importin_beta"/>
</dbReference>
<accession>A0A1C7NPB9</accession>
<comment type="caution">
    <text evidence="11">The sequence shown here is derived from an EMBL/GenBank/DDBJ whole genome shotgun (WGS) entry which is preliminary data.</text>
</comment>
<organism evidence="11 12">
    <name type="scientific">Choanephora cucurbitarum</name>
    <dbReference type="NCBI Taxonomy" id="101091"/>
    <lineage>
        <taxon>Eukaryota</taxon>
        <taxon>Fungi</taxon>
        <taxon>Fungi incertae sedis</taxon>
        <taxon>Mucoromycota</taxon>
        <taxon>Mucoromycotina</taxon>
        <taxon>Mucoromycetes</taxon>
        <taxon>Mucorales</taxon>
        <taxon>Mucorineae</taxon>
        <taxon>Choanephoraceae</taxon>
        <taxon>Choanephoroideae</taxon>
        <taxon>Choanephora</taxon>
    </lineage>
</organism>
<evidence type="ECO:0000256" key="1">
    <source>
        <dbReference type="ARBA" id="ARBA00004123"/>
    </source>
</evidence>
<proteinExistence type="inferred from homology"/>
<evidence type="ECO:0000256" key="3">
    <source>
        <dbReference type="ARBA" id="ARBA00022448"/>
    </source>
</evidence>
<dbReference type="GO" id="GO:0006606">
    <property type="term" value="P:protein import into nucleus"/>
    <property type="evidence" value="ECO:0007669"/>
    <property type="project" value="InterPro"/>
</dbReference>
<name>A0A1C7NPB9_9FUNG</name>
<dbReference type="STRING" id="101091.A0A1C7NPB9"/>
<evidence type="ECO:0000313" key="12">
    <source>
        <dbReference type="Proteomes" id="UP000093000"/>
    </source>
</evidence>
<feature type="compositionally biased region" description="Basic and acidic residues" evidence="9">
    <location>
        <begin position="355"/>
        <end position="370"/>
    </location>
</feature>
<gene>
    <name evidence="11" type="primary">Tnpo1_0</name>
    <name evidence="11" type="ORF">A0J61_01097</name>
</gene>
<dbReference type="GO" id="GO:0031267">
    <property type="term" value="F:small GTPase binding"/>
    <property type="evidence" value="ECO:0007669"/>
    <property type="project" value="InterPro"/>
</dbReference>
<dbReference type="GO" id="GO:0031981">
    <property type="term" value="C:nuclear lumen"/>
    <property type="evidence" value="ECO:0007669"/>
    <property type="project" value="UniProtKB-ARBA"/>
</dbReference>
<keyword evidence="5" id="KW-0677">Repeat</keyword>
<dbReference type="InterPro" id="IPR058584">
    <property type="entry name" value="IMB1_TNPO1-like_TPR"/>
</dbReference>
<feature type="region of interest" description="Disordered" evidence="9">
    <location>
        <begin position="354"/>
        <end position="392"/>
    </location>
</feature>
<dbReference type="EMBL" id="LUGH01000031">
    <property type="protein sequence ID" value="OBZ90848.1"/>
    <property type="molecule type" value="Genomic_DNA"/>
</dbReference>
<dbReference type="GO" id="GO:0005737">
    <property type="term" value="C:cytoplasm"/>
    <property type="evidence" value="ECO:0007669"/>
    <property type="project" value="UniProtKB-SubCell"/>
</dbReference>
<keyword evidence="12" id="KW-1185">Reference proteome</keyword>
<keyword evidence="6" id="KW-0653">Protein transport</keyword>
<keyword evidence="3" id="KW-0813">Transport</keyword>
<evidence type="ECO:0000313" key="11">
    <source>
        <dbReference type="EMBL" id="OBZ90848.1"/>
    </source>
</evidence>
<dbReference type="PROSITE" id="PS50166">
    <property type="entry name" value="IMPORTIN_B_NT"/>
    <property type="match status" value="1"/>
</dbReference>
<sequence length="941" mass="106359">MCDKRNSNFEMITVMSAWQPSAQGLSDLLQLLREAINPTDSQNVQERLEYFNKIPDYNNYLAYILTQMPQEDQYIRSVAGLTLKNNIRSYFPTIQPQVLDYIKECCIQHIGDPGVGKSISFVISSIVSRGSIQQWPQILQVLLEKLEDPNPVMVENAFSAFQKICEDSSRDLDSAINGVQPLEYMIPKFIAFFDHPDPKVRLSAISCTSQFINLRSEPLMSRINDFLSSLFNRATDDNVDVRKVVCQSLVSLLETCPNVLLPHMPNLVEYMLFCTQSDDSDLALEACEFWLVFAEQDELRDQLRPYLQKVVPVLLKGMVYSEIDLMTLGGDEDDAHIADDEQDIKPRFHRATVVENEHTNKEEEASDKKKAAGLLDENESDGDDDDDDDDYDEFEEDEFYGEWNLRKCSAATLDVLCTSFETEVIHILIPLLKGELESSDWLHRECGILALGAAAEGGMQEIAPHLPELVPYLLNNLNDPKQTQPNNILNVYQPLVRSITCWTLGRYCAWIVQSARQSHEARQHYFEPLVQILLQRILDNNKRVQEAACSSFSLLEEEAGADLVPYLQPILTTLCSAFAKYQHRNLLLLYDTVGTLADVVGEVLNNPQYIEVIMPPLINKWQEVSDDSTDLFPLLECLSSVTTALGKGFKPFAEPVYRRCVVLVCKTLEECRLCTMNPSMEEPDKDFMIVALDLLSGIVQALNTDAEPLVASTNPPVVQLLSLCIQDEVAEVRQSTYALLGDLAISCFEHIRAVVPQFMPLLLQQIDPQAEHLSVCNNATWAAGEIALKWGNEITDYVDHLLQRLFPLMANPQIQRTLLENVAITIGRLGLVCPNKVAPHLELFIQPWLMALTPIRDNEEKSSAFSGLCEMIKVNPQGAVKEFPAFCTAIVNYQNLPPALHESFANILMGYKNMFGESQWEQGFLSMPQEVSIPLRERYHI</sequence>
<dbReference type="Pfam" id="PF25780">
    <property type="entry name" value="TPR_IPO5"/>
    <property type="match status" value="1"/>
</dbReference>
<evidence type="ECO:0000256" key="6">
    <source>
        <dbReference type="ARBA" id="ARBA00022927"/>
    </source>
</evidence>
<comment type="similarity">
    <text evidence="8">Belongs to the importin beta family. Importin beta-2 subfamily.</text>
</comment>
<evidence type="ECO:0000256" key="2">
    <source>
        <dbReference type="ARBA" id="ARBA00004496"/>
    </source>
</evidence>
<keyword evidence="4" id="KW-0963">Cytoplasm</keyword>
<evidence type="ECO:0000256" key="5">
    <source>
        <dbReference type="ARBA" id="ARBA00022737"/>
    </source>
</evidence>
<dbReference type="InterPro" id="IPR001494">
    <property type="entry name" value="Importin-beta_N"/>
</dbReference>
<dbReference type="InterPro" id="IPR057672">
    <property type="entry name" value="TPR_IPO4/5"/>
</dbReference>
<dbReference type="Proteomes" id="UP000093000">
    <property type="component" value="Unassembled WGS sequence"/>
</dbReference>
<dbReference type="OrthoDB" id="951172at2759"/>
<dbReference type="FunCoup" id="A0A1C7NPB9">
    <property type="interactions" value="1137"/>
</dbReference>
<dbReference type="InParanoid" id="A0A1C7NPB9"/>
<feature type="compositionally biased region" description="Acidic residues" evidence="9">
    <location>
        <begin position="376"/>
        <end position="392"/>
    </location>
</feature>
<dbReference type="SUPFAM" id="SSF48371">
    <property type="entry name" value="ARM repeat"/>
    <property type="match status" value="1"/>
</dbReference>
<evidence type="ECO:0000256" key="7">
    <source>
        <dbReference type="ARBA" id="ARBA00023242"/>
    </source>
</evidence>
<evidence type="ECO:0000256" key="4">
    <source>
        <dbReference type="ARBA" id="ARBA00022490"/>
    </source>
</evidence>
<dbReference type="PANTHER" id="PTHR10527">
    <property type="entry name" value="IMPORTIN BETA"/>
    <property type="match status" value="1"/>
</dbReference>
<dbReference type="AlphaFoldDB" id="A0A1C7NPB9"/>
<dbReference type="Pfam" id="PF03810">
    <property type="entry name" value="IBN_N"/>
    <property type="match status" value="1"/>
</dbReference>
<evidence type="ECO:0000256" key="8">
    <source>
        <dbReference type="ARBA" id="ARBA00038423"/>
    </source>
</evidence>
<feature type="domain" description="Importin N-terminal" evidence="10">
    <location>
        <begin position="44"/>
        <end position="112"/>
    </location>
</feature>
<dbReference type="Pfam" id="PF25574">
    <property type="entry name" value="TPR_IMB1"/>
    <property type="match status" value="1"/>
</dbReference>
<dbReference type="FunFam" id="1.25.10.10:FF:000028">
    <property type="entry name" value="Transportin-1 isoform 1"/>
    <property type="match status" value="1"/>
</dbReference>
<dbReference type="SMART" id="SM00913">
    <property type="entry name" value="IBN_N"/>
    <property type="match status" value="1"/>
</dbReference>
<dbReference type="Pfam" id="PF13513">
    <property type="entry name" value="HEAT_EZ"/>
    <property type="match status" value="1"/>
</dbReference>
<evidence type="ECO:0000259" key="10">
    <source>
        <dbReference type="PROSITE" id="PS50166"/>
    </source>
</evidence>
<evidence type="ECO:0000256" key="9">
    <source>
        <dbReference type="SAM" id="MobiDB-lite"/>
    </source>
</evidence>
<dbReference type="Gene3D" id="1.25.10.10">
    <property type="entry name" value="Leucine-rich Repeat Variant"/>
    <property type="match status" value="2"/>
</dbReference>